<accession>A0ABY7MA76</accession>
<feature type="transmembrane region" description="Helical" evidence="2">
    <location>
        <begin position="132"/>
        <end position="154"/>
    </location>
</feature>
<dbReference type="InterPro" id="IPR025565">
    <property type="entry name" value="DUF4328"/>
</dbReference>
<gene>
    <name evidence="5" type="ORF">O0235_05210</name>
</gene>
<feature type="domain" description="DUF4328" evidence="4">
    <location>
        <begin position="132"/>
        <end position="273"/>
    </location>
</feature>
<evidence type="ECO:0000256" key="3">
    <source>
        <dbReference type="SAM" id="SignalP"/>
    </source>
</evidence>
<keyword evidence="6" id="KW-1185">Reference proteome</keyword>
<evidence type="ECO:0000313" key="5">
    <source>
        <dbReference type="EMBL" id="WBL36964.1"/>
    </source>
</evidence>
<feature type="transmembrane region" description="Helical" evidence="2">
    <location>
        <begin position="220"/>
        <end position="240"/>
    </location>
</feature>
<dbReference type="Proteomes" id="UP001212803">
    <property type="component" value="Chromosome"/>
</dbReference>
<evidence type="ECO:0000259" key="4">
    <source>
        <dbReference type="Pfam" id="PF14219"/>
    </source>
</evidence>
<reference evidence="5 6" key="1">
    <citation type="journal article" date="2023" name="ISME J.">
        <title>Thermophilic Dehalococcoidia with unusual traits shed light on an unexpected past.</title>
        <authorList>
            <person name="Palmer M."/>
            <person name="Covington J.K."/>
            <person name="Zhou E.M."/>
            <person name="Thomas S.C."/>
            <person name="Habib N."/>
            <person name="Seymour C.O."/>
            <person name="Lai D."/>
            <person name="Johnston J."/>
            <person name="Hashimi A."/>
            <person name="Jiao J.Y."/>
            <person name="Muok A.R."/>
            <person name="Liu L."/>
            <person name="Xian W.D."/>
            <person name="Zhi X.Y."/>
            <person name="Li M.M."/>
            <person name="Silva L.P."/>
            <person name="Bowen B.P."/>
            <person name="Louie K."/>
            <person name="Briegel A."/>
            <person name="Pett-Ridge J."/>
            <person name="Weber P.K."/>
            <person name="Tocheva E.I."/>
            <person name="Woyke T."/>
            <person name="Northen T.R."/>
            <person name="Mayali X."/>
            <person name="Li W.J."/>
            <person name="Hedlund B.P."/>
        </authorList>
    </citation>
    <scope>NUCLEOTIDE SEQUENCE [LARGE SCALE GENOMIC DNA]</scope>
    <source>
        <strain evidence="5 6">YIM 72310</strain>
    </source>
</reference>
<feature type="compositionally biased region" description="Pro residues" evidence="1">
    <location>
        <begin position="32"/>
        <end position="55"/>
    </location>
</feature>
<feature type="chain" id="PRO_5045897706" evidence="3">
    <location>
        <begin position="28"/>
        <end position="304"/>
    </location>
</feature>
<name>A0ABY7MA76_9CHLR</name>
<protein>
    <submittedName>
        <fullName evidence="5">DUF4328 domain-containing protein</fullName>
    </submittedName>
</protein>
<feature type="signal peptide" evidence="3">
    <location>
        <begin position="1"/>
        <end position="27"/>
    </location>
</feature>
<keyword evidence="3" id="KW-0732">Signal</keyword>
<keyword evidence="2" id="KW-1133">Transmembrane helix</keyword>
<feature type="transmembrane region" description="Helical" evidence="2">
    <location>
        <begin position="96"/>
        <end position="120"/>
    </location>
</feature>
<dbReference type="EMBL" id="CP115149">
    <property type="protein sequence ID" value="WBL36964.1"/>
    <property type="molecule type" value="Genomic_DNA"/>
</dbReference>
<keyword evidence="2" id="KW-0812">Transmembrane</keyword>
<evidence type="ECO:0000256" key="1">
    <source>
        <dbReference type="SAM" id="MobiDB-lite"/>
    </source>
</evidence>
<sequence>MYCTRCGAWNAQGAAFCWKCGASLAPAAPSSQPAPAPPAAPPASPAGAAPPPPQPGSYGQPAAQPPAWPQAPYATYPPPAAPVYGPQWFYLSASGLALGISITAAIAAALYGIAAGLGLAGAATDDWDALDISGAFIGFGSLAAIAVGILLIIWTRRITGNLLPFQPALELGTGWAVGSWFVPVINYWFPLRIWNQAWRATDPAIAPPIGWQWKGRPVPAIHVLCWVAYHVGTWVALVGIPTEDDTSTAIGYAGFAGGTLVAMSMVFLIVLVRNLTARQDEYARRYLPGLGAPGAVPQGPISRG</sequence>
<keyword evidence="2" id="KW-0472">Membrane</keyword>
<evidence type="ECO:0000313" key="6">
    <source>
        <dbReference type="Proteomes" id="UP001212803"/>
    </source>
</evidence>
<dbReference type="Pfam" id="PF14219">
    <property type="entry name" value="DUF4328"/>
    <property type="match status" value="1"/>
</dbReference>
<proteinExistence type="predicted"/>
<dbReference type="RefSeq" id="WP_270057480.1">
    <property type="nucleotide sequence ID" value="NZ_CP115149.1"/>
</dbReference>
<feature type="region of interest" description="Disordered" evidence="1">
    <location>
        <begin position="29"/>
        <end position="66"/>
    </location>
</feature>
<organism evidence="5 6">
    <name type="scientific">Tepidiforma flava</name>
    <dbReference type="NCBI Taxonomy" id="3004094"/>
    <lineage>
        <taxon>Bacteria</taxon>
        <taxon>Bacillati</taxon>
        <taxon>Chloroflexota</taxon>
        <taxon>Tepidiformia</taxon>
        <taxon>Tepidiformales</taxon>
        <taxon>Tepidiformaceae</taxon>
        <taxon>Tepidiforma</taxon>
    </lineage>
</organism>
<evidence type="ECO:0000256" key="2">
    <source>
        <dbReference type="SAM" id="Phobius"/>
    </source>
</evidence>
<feature type="transmembrane region" description="Helical" evidence="2">
    <location>
        <begin position="252"/>
        <end position="275"/>
    </location>
</feature>